<organism evidence="1 2">
    <name type="scientific">Slackia exigua (strain ATCC 700122 / DSM 15923 / CIP 105133 / JCM 11022 / KCTC 5966 / S-7)</name>
    <dbReference type="NCBI Taxonomy" id="649764"/>
    <lineage>
        <taxon>Bacteria</taxon>
        <taxon>Bacillati</taxon>
        <taxon>Actinomycetota</taxon>
        <taxon>Coriobacteriia</taxon>
        <taxon>Eggerthellales</taxon>
        <taxon>Eggerthellaceae</taxon>
        <taxon>Slackia</taxon>
    </lineage>
</organism>
<evidence type="ECO:0000313" key="1">
    <source>
        <dbReference type="EMBL" id="EEZ61718.1"/>
    </source>
</evidence>
<evidence type="ECO:0000313" key="2">
    <source>
        <dbReference type="Proteomes" id="UP000006001"/>
    </source>
</evidence>
<comment type="caution">
    <text evidence="1">The sequence shown here is derived from an EMBL/GenBank/DDBJ whole genome shotgun (WGS) entry which is preliminary data.</text>
</comment>
<sequence length="101" mass="11247">MRNRAVITTPQRKLGVYLHWNGGRDTVEPLLRYCELKGYRDPATDDYGWARMCQVVGNFFGGTNSLGIMPYTTDERMGAGERAGGELAHDLLGVLADVFVH</sequence>
<dbReference type="HOGENOM" id="CLU_2289798_0_0_11"/>
<keyword evidence="2" id="KW-1185">Reference proteome</keyword>
<proteinExistence type="predicted"/>
<dbReference type="eggNOG" id="COG0792">
    <property type="taxonomic scope" value="Bacteria"/>
</dbReference>
<protein>
    <submittedName>
        <fullName evidence="1">Uncharacterized protein</fullName>
    </submittedName>
</protein>
<dbReference type="EMBL" id="ACUX02000006">
    <property type="protein sequence ID" value="EEZ61718.1"/>
    <property type="molecule type" value="Genomic_DNA"/>
</dbReference>
<reference evidence="1" key="1">
    <citation type="submission" date="2009-10" db="EMBL/GenBank/DDBJ databases">
        <authorList>
            <person name="Weinstock G."/>
            <person name="Sodergren E."/>
            <person name="Clifton S."/>
            <person name="Fulton L."/>
            <person name="Fulton B."/>
            <person name="Courtney L."/>
            <person name="Fronick C."/>
            <person name="Harrison M."/>
            <person name="Strong C."/>
            <person name="Farmer C."/>
            <person name="Delahaunty K."/>
            <person name="Markovic C."/>
            <person name="Hall O."/>
            <person name="Minx P."/>
            <person name="Tomlinson C."/>
            <person name="Mitreva M."/>
            <person name="Nelson J."/>
            <person name="Hou S."/>
            <person name="Wollam A."/>
            <person name="Pepin K.H."/>
            <person name="Johnson M."/>
            <person name="Bhonagiri V."/>
            <person name="Nash W.E."/>
            <person name="Warren W."/>
            <person name="Chinwalla A."/>
            <person name="Mardis E.R."/>
            <person name="Wilson R.K."/>
        </authorList>
    </citation>
    <scope>NUCLEOTIDE SEQUENCE [LARGE SCALE GENOMIC DNA]</scope>
    <source>
        <strain evidence="1">ATCC 700122</strain>
    </source>
</reference>
<gene>
    <name evidence="1" type="ORF">HMPREF0762_01059</name>
</gene>
<dbReference type="GeneID" id="85007600"/>
<dbReference type="STRING" id="649764.HMPREF0762_01059"/>
<name>D0WGV5_SLAES</name>
<dbReference type="AlphaFoldDB" id="D0WGV5"/>
<dbReference type="Proteomes" id="UP000006001">
    <property type="component" value="Unassembled WGS sequence"/>
</dbReference>
<accession>D0WGV5</accession>
<dbReference type="RefSeq" id="WP_006362317.1">
    <property type="nucleotide sequence ID" value="NZ_GG700630.1"/>
</dbReference>